<dbReference type="Pfam" id="PF13578">
    <property type="entry name" value="Methyltransf_24"/>
    <property type="match status" value="1"/>
</dbReference>
<reference evidence="1 2" key="1">
    <citation type="submission" date="2017-09" db="EMBL/GenBank/DDBJ databases">
        <title>Depth-based differentiation of microbial function through sediment-hosted aquifers and enrichment of novel symbionts in the deep terrestrial subsurface.</title>
        <authorList>
            <person name="Probst A.J."/>
            <person name="Ladd B."/>
            <person name="Jarett J.K."/>
            <person name="Geller-Mcgrath D.E."/>
            <person name="Sieber C.M."/>
            <person name="Emerson J.B."/>
            <person name="Anantharaman K."/>
            <person name="Thomas B.C."/>
            <person name="Malmstrom R."/>
            <person name="Stieglmeier M."/>
            <person name="Klingl A."/>
            <person name="Woyke T."/>
            <person name="Ryan C.M."/>
            <person name="Banfield J.F."/>
        </authorList>
    </citation>
    <scope>NUCLEOTIDE SEQUENCE [LARGE SCALE GENOMIC DNA]</scope>
    <source>
        <strain evidence="1">CG11_big_fil_rev_8_21_14_0_20_45_26</strain>
    </source>
</reference>
<gene>
    <name evidence="1" type="ORF">COV74_03165</name>
</gene>
<dbReference type="Proteomes" id="UP000230859">
    <property type="component" value="Unassembled WGS sequence"/>
</dbReference>
<comment type="caution">
    <text evidence="1">The sequence shown here is derived from an EMBL/GenBank/DDBJ whole genome shotgun (WGS) entry which is preliminary data.</text>
</comment>
<protein>
    <submittedName>
        <fullName evidence="1">Uncharacterized protein</fullName>
    </submittedName>
</protein>
<name>A0A2H0LTM2_9BACT</name>
<dbReference type="AlphaFoldDB" id="A0A2H0LTM2"/>
<dbReference type="Gene3D" id="3.40.50.150">
    <property type="entry name" value="Vaccinia Virus protein VP39"/>
    <property type="match status" value="1"/>
</dbReference>
<evidence type="ECO:0000313" key="2">
    <source>
        <dbReference type="Proteomes" id="UP000230859"/>
    </source>
</evidence>
<dbReference type="EMBL" id="PCVY01000028">
    <property type="protein sequence ID" value="PIQ86845.1"/>
    <property type="molecule type" value="Genomic_DNA"/>
</dbReference>
<dbReference type="InterPro" id="IPR029063">
    <property type="entry name" value="SAM-dependent_MTases_sf"/>
</dbReference>
<proteinExistence type="predicted"/>
<dbReference type="SUPFAM" id="SSF53335">
    <property type="entry name" value="S-adenosyl-L-methionine-dependent methyltransferases"/>
    <property type="match status" value="1"/>
</dbReference>
<evidence type="ECO:0000313" key="1">
    <source>
        <dbReference type="EMBL" id="PIQ86845.1"/>
    </source>
</evidence>
<organism evidence="1 2">
    <name type="scientific">Candidatus Abzuiibacterium crystallinum</name>
    <dbReference type="NCBI Taxonomy" id="1974748"/>
    <lineage>
        <taxon>Bacteria</taxon>
        <taxon>Pseudomonadati</taxon>
        <taxon>Candidatus Omnitrophota</taxon>
        <taxon>Candidatus Abzuiibacterium</taxon>
    </lineage>
</organism>
<accession>A0A2H0LTM2</accession>
<sequence length="377" mass="44165">MMIDFLALYSKYQDELYELADELRDIYFKMAKQRFKPAFGDTEGEMLYLAIRELKPEIVFEISPAAGWSTNYILGALTRNQKGVVHSFELLRKTNGQDTESVIRNNQNVHWDTNRLVVHLGDVVETIQSAPSTADFLLIDSCHEAWFAKWYIENVFPRISGAIFMQDIAFHDRLAHTPEARHVWNWIEANQVPINMLSKVEIVLEKDRVRSHLPVRRHYRTNSIFFQFPPNSKQSLPNFTESVDALIEKAIQNIKNNERRKADEKLNQGMVRISYDPMMANKYLYCISIAKCFRKLSMKNEAMRCLQRGLGYVIGEDEPHRYKAIAQFFLYCVRFSFFRAAWKSLFLVAAEPRSWRHVGCMIWEAGFRRFGKEPISH</sequence>